<dbReference type="InterPro" id="IPR015424">
    <property type="entry name" value="PyrdxlP-dep_Trfase"/>
</dbReference>
<dbReference type="Gene3D" id="3.40.640.10">
    <property type="entry name" value="Type I PLP-dependent aspartate aminotransferase-like (Major domain)"/>
    <property type="match status" value="1"/>
</dbReference>
<keyword evidence="5" id="KW-1185">Reference proteome</keyword>
<dbReference type="PANTHER" id="PTHR42699:SF1">
    <property type="entry name" value="CYSTATHIONINE GAMMA-SYNTHASE-RELATED"/>
    <property type="match status" value="1"/>
</dbReference>
<evidence type="ECO:0000256" key="1">
    <source>
        <dbReference type="ARBA" id="ARBA00001933"/>
    </source>
</evidence>
<evidence type="ECO:0000313" key="4">
    <source>
        <dbReference type="EMBL" id="PYI26039.1"/>
    </source>
</evidence>
<dbReference type="EMBL" id="KZ825614">
    <property type="protein sequence ID" value="PYI26039.1"/>
    <property type="molecule type" value="Genomic_DNA"/>
</dbReference>
<dbReference type="GO" id="GO:0019346">
    <property type="term" value="P:transsulfuration"/>
    <property type="evidence" value="ECO:0007669"/>
    <property type="project" value="InterPro"/>
</dbReference>
<protein>
    <submittedName>
        <fullName evidence="4">PLP-dependent transferase</fullName>
    </submittedName>
</protein>
<evidence type="ECO:0000256" key="3">
    <source>
        <dbReference type="RuleBase" id="RU362118"/>
    </source>
</evidence>
<dbReference type="SUPFAM" id="SSF53383">
    <property type="entry name" value="PLP-dependent transferases"/>
    <property type="match status" value="1"/>
</dbReference>
<dbReference type="InterPro" id="IPR015422">
    <property type="entry name" value="PyrdxlP-dep_Trfase_small"/>
</dbReference>
<comment type="cofactor">
    <cofactor evidence="1 3">
        <name>pyridoxal 5'-phosphate</name>
        <dbReference type="ChEBI" id="CHEBI:597326"/>
    </cofactor>
</comment>
<gene>
    <name evidence="4" type="ORF">BP00DRAFT_420029</name>
</gene>
<keyword evidence="4" id="KW-0808">Transferase</keyword>
<accession>A0A2V5HNS7</accession>
<sequence>MKTGPQALGLGLGEPYPGRAHSLVVQIPTWADMVAFGQGKAAAQMNHGYPRSVVHPDIRSLGSTILAKIHHKTEDAAPCSSLLLFSGVKAALACKHYILRCMQGREQGVLEDCVRVYEVSFGSSCMCRDHHHHHHHHHDAHSVAPTLYAVLYPSAAAADAHAFWQQTGPGISSRLSQHCLRLQQQGSGPGVDALPAAASTASTMGSSLPDSHPVYAELRGRIAGYAQHSADEPAMSKPVTASDVFLYGSGMAAIYHVHQSILAWRGGMSVHAGLLYEPTLRILQTHGPGVRSYSLGTAAELDDLAAHLKQERASGSPCAVQAIWCECPSNPILQTVDLRRLRALADQHDLLVVVDDSVASFANVDLLGVADIVVSSLSKYFSGYADVMAGSAILNPQSRHHATLHSQMARTHENSLFVDDALRLERNSRDFPARMARINATTEALVRRLGPRVADPTCPLTGLLYPSRCASRGYYEGQMRWWSSSLPSAESRPHPRPGYGGVFSMEFADCGCAAAFFDHLDVYKGLSFGADVCIAAAYVQMTGQQQQQPQQQNGSSTAHETLIRFSVGLEPAEEILLRVETALEAAGRVFLAQGSRKP</sequence>
<dbReference type="GO" id="GO:0003962">
    <property type="term" value="F:cystathionine gamma-synthase activity"/>
    <property type="evidence" value="ECO:0007669"/>
    <property type="project" value="TreeGrafter"/>
</dbReference>
<name>A0A2V5HNS7_9EURO</name>
<dbReference type="AlphaFoldDB" id="A0A2V5HNS7"/>
<dbReference type="GO" id="GO:0030170">
    <property type="term" value="F:pyridoxal phosphate binding"/>
    <property type="evidence" value="ECO:0007669"/>
    <property type="project" value="InterPro"/>
</dbReference>
<reference evidence="4 5" key="1">
    <citation type="submission" date="2018-02" db="EMBL/GenBank/DDBJ databases">
        <title>The genomes of Aspergillus section Nigri reveals drivers in fungal speciation.</title>
        <authorList>
            <consortium name="DOE Joint Genome Institute"/>
            <person name="Vesth T.C."/>
            <person name="Nybo J."/>
            <person name="Theobald S."/>
            <person name="Brandl J."/>
            <person name="Frisvad J.C."/>
            <person name="Nielsen K.F."/>
            <person name="Lyhne E.K."/>
            <person name="Kogle M.E."/>
            <person name="Kuo A."/>
            <person name="Riley R."/>
            <person name="Clum A."/>
            <person name="Nolan M."/>
            <person name="Lipzen A."/>
            <person name="Salamov A."/>
            <person name="Henrissat B."/>
            <person name="Wiebenga A."/>
            <person name="De vries R.P."/>
            <person name="Grigoriev I.V."/>
            <person name="Mortensen U.H."/>
            <person name="Andersen M.R."/>
            <person name="Baker S.E."/>
        </authorList>
    </citation>
    <scope>NUCLEOTIDE SEQUENCE [LARGE SCALE GENOMIC DNA]</scope>
    <source>
        <strain evidence="4 5">CBS 114.80</strain>
    </source>
</reference>
<comment type="similarity">
    <text evidence="3">Belongs to the trans-sulfuration enzymes family.</text>
</comment>
<dbReference type="Gene3D" id="3.90.1150.10">
    <property type="entry name" value="Aspartate Aminotransferase, domain 1"/>
    <property type="match status" value="1"/>
</dbReference>
<keyword evidence="2 3" id="KW-0663">Pyridoxal phosphate</keyword>
<dbReference type="InterPro" id="IPR000277">
    <property type="entry name" value="Cys/Met-Metab_PyrdxlP-dep_enz"/>
</dbReference>
<dbReference type="PANTHER" id="PTHR42699">
    <property type="match status" value="1"/>
</dbReference>
<dbReference type="InterPro" id="IPR015421">
    <property type="entry name" value="PyrdxlP-dep_Trfase_major"/>
</dbReference>
<evidence type="ECO:0000313" key="5">
    <source>
        <dbReference type="Proteomes" id="UP000248817"/>
    </source>
</evidence>
<organism evidence="4 5">
    <name type="scientific">Aspergillus indologenus CBS 114.80</name>
    <dbReference type="NCBI Taxonomy" id="1450541"/>
    <lineage>
        <taxon>Eukaryota</taxon>
        <taxon>Fungi</taxon>
        <taxon>Dikarya</taxon>
        <taxon>Ascomycota</taxon>
        <taxon>Pezizomycotina</taxon>
        <taxon>Eurotiomycetes</taxon>
        <taxon>Eurotiomycetidae</taxon>
        <taxon>Eurotiales</taxon>
        <taxon>Aspergillaceae</taxon>
        <taxon>Aspergillus</taxon>
        <taxon>Aspergillus subgen. Circumdati</taxon>
    </lineage>
</organism>
<proteinExistence type="inferred from homology"/>
<dbReference type="Proteomes" id="UP000248817">
    <property type="component" value="Unassembled WGS sequence"/>
</dbReference>
<evidence type="ECO:0000256" key="2">
    <source>
        <dbReference type="ARBA" id="ARBA00022898"/>
    </source>
</evidence>
<dbReference type="InterPro" id="IPR051750">
    <property type="entry name" value="Trans-sulfuration_enzymes"/>
</dbReference>
<dbReference type="Pfam" id="PF01053">
    <property type="entry name" value="Cys_Met_Meta_PP"/>
    <property type="match status" value="1"/>
</dbReference>